<name>A0ABY7SH43_9RHOB</name>
<reference evidence="2 3" key="1">
    <citation type="submission" date="2021-01" db="EMBL/GenBank/DDBJ databases">
        <title>Biogeographic distribution of Paracoccus.</title>
        <authorList>
            <person name="Hollensteiner J."/>
            <person name="Leineberger J."/>
            <person name="Brinkhoff T."/>
            <person name="Daniel R."/>
        </authorList>
    </citation>
    <scope>NUCLEOTIDE SEQUENCE [LARGE SCALE GENOMIC DNA]</scope>
    <source>
        <strain evidence="2 3">KCTC 22803</strain>
    </source>
</reference>
<evidence type="ECO:0000259" key="1">
    <source>
        <dbReference type="PROSITE" id="PS50075"/>
    </source>
</evidence>
<organism evidence="2 3">
    <name type="scientific">Paracoccus fistulariae</name>
    <dbReference type="NCBI Taxonomy" id="658446"/>
    <lineage>
        <taxon>Bacteria</taxon>
        <taxon>Pseudomonadati</taxon>
        <taxon>Pseudomonadota</taxon>
        <taxon>Alphaproteobacteria</taxon>
        <taxon>Rhodobacterales</taxon>
        <taxon>Paracoccaceae</taxon>
        <taxon>Paracoccus</taxon>
    </lineage>
</organism>
<dbReference type="Proteomes" id="UP001219349">
    <property type="component" value="Chromosome"/>
</dbReference>
<dbReference type="EMBL" id="CP067136">
    <property type="protein sequence ID" value="WCR05873.1"/>
    <property type="molecule type" value="Genomic_DNA"/>
</dbReference>
<proteinExistence type="predicted"/>
<evidence type="ECO:0000313" key="3">
    <source>
        <dbReference type="Proteomes" id="UP001219349"/>
    </source>
</evidence>
<dbReference type="SUPFAM" id="SSF47336">
    <property type="entry name" value="ACP-like"/>
    <property type="match status" value="1"/>
</dbReference>
<sequence>MTLTRNWLNDQIAAMVEDEDEIAPDESLILFGLDSIRVMEFIGTLEEQGIKVSFEELISKPTPNAWWALIEAKTPVHQPG</sequence>
<keyword evidence="3" id="KW-1185">Reference proteome</keyword>
<gene>
    <name evidence="2" type="ORF">JHX87_10050</name>
</gene>
<dbReference type="PROSITE" id="PS50075">
    <property type="entry name" value="CARRIER"/>
    <property type="match status" value="1"/>
</dbReference>
<dbReference type="Gene3D" id="1.10.1200.10">
    <property type="entry name" value="ACP-like"/>
    <property type="match status" value="1"/>
</dbReference>
<evidence type="ECO:0000313" key="2">
    <source>
        <dbReference type="EMBL" id="WCR05873.1"/>
    </source>
</evidence>
<feature type="domain" description="Carrier" evidence="1">
    <location>
        <begin position="1"/>
        <end position="74"/>
    </location>
</feature>
<accession>A0ABY7SH43</accession>
<protein>
    <submittedName>
        <fullName evidence="2">Isochorismatase</fullName>
    </submittedName>
</protein>
<dbReference type="Pfam" id="PF00550">
    <property type="entry name" value="PP-binding"/>
    <property type="match status" value="1"/>
</dbReference>
<dbReference type="RefSeq" id="WP_271885205.1">
    <property type="nucleotide sequence ID" value="NZ_CP067136.1"/>
</dbReference>
<dbReference type="InterPro" id="IPR036736">
    <property type="entry name" value="ACP-like_sf"/>
</dbReference>
<dbReference type="InterPro" id="IPR009081">
    <property type="entry name" value="PP-bd_ACP"/>
</dbReference>